<evidence type="ECO:0000313" key="5">
    <source>
        <dbReference type="Proteomes" id="UP000598820"/>
    </source>
</evidence>
<dbReference type="Proteomes" id="UP000598820">
    <property type="component" value="Unassembled WGS sequence"/>
</dbReference>
<protein>
    <submittedName>
        <fullName evidence="4">T9SS type A sorting domain-containing protein</fullName>
    </submittedName>
</protein>
<dbReference type="RefSeq" id="WP_190887137.1">
    <property type="nucleotide sequence ID" value="NZ_JACWZY010000008.1"/>
</dbReference>
<evidence type="ECO:0000256" key="1">
    <source>
        <dbReference type="SAM" id="MobiDB-lite"/>
    </source>
</evidence>
<accession>A0A927AQW5</accession>
<organism evidence="4 5">
    <name type="scientific">Spirosoma profusum</name>
    <dbReference type="NCBI Taxonomy" id="2771354"/>
    <lineage>
        <taxon>Bacteria</taxon>
        <taxon>Pseudomonadati</taxon>
        <taxon>Bacteroidota</taxon>
        <taxon>Cytophagia</taxon>
        <taxon>Cytophagales</taxon>
        <taxon>Cytophagaceae</taxon>
        <taxon>Spirosoma</taxon>
    </lineage>
</organism>
<evidence type="ECO:0000313" key="4">
    <source>
        <dbReference type="EMBL" id="MBD2701276.1"/>
    </source>
</evidence>
<dbReference type="InterPro" id="IPR044023">
    <property type="entry name" value="Ig_7"/>
</dbReference>
<dbReference type="EMBL" id="JACWZY010000008">
    <property type="protein sequence ID" value="MBD2701276.1"/>
    <property type="molecule type" value="Genomic_DNA"/>
</dbReference>
<feature type="domain" description="Secretion system C-terminal sorting" evidence="2">
    <location>
        <begin position="1415"/>
        <end position="1486"/>
    </location>
</feature>
<feature type="domain" description="Ig-like" evidence="3">
    <location>
        <begin position="196"/>
        <end position="271"/>
    </location>
</feature>
<feature type="compositionally biased region" description="Polar residues" evidence="1">
    <location>
        <begin position="1065"/>
        <end position="1091"/>
    </location>
</feature>
<comment type="caution">
    <text evidence="4">The sequence shown here is derived from an EMBL/GenBank/DDBJ whole genome shotgun (WGS) entry which is preliminary data.</text>
</comment>
<sequence length="1489" mass="154012">MTLALLLGTRAIAQPSTLETQPLPVTTICPGSTIDVTAFRNYASAEFRVELSNGGNYYEIPSVLLDGNRFEIKYQATIPGNTPAGNNYRIRMVSKNPDLAGTPSSTVLTVKGAAATPVTASATYCQGAMASPASATASAGGTLIWYATASGGSNLSGAPTPSTASPGVATYYVSQTINGSCESPRATVQATIQPTPSAPSVSQSNYSICQNSPAQPLSATGQNLKWYETASGGTSVNAVTPNTANVGTKSYYVSQTVNGCESTRAVLSVVVSALPVAPTVPSPIISVCQYTPAQTLTANGQNLKWYDVASGGSSLASAPQSDPSTPSSKIYYVSQTVGGCEGPRASLTVTVRRAPDAPSPVKSDYEFCEGETQPVISFTLPAITDSKRWIVFRTATKENFFEATTTNQTLVVNVPNVFSPSSASATSSVESFRAYVLDITGCASTTSAPINVKTKARPSAPATTTLPICQNSPAQSLSATGQNLLWYTNGTGGIGSSTAPTVNTGQAGQTTYYVSQTRDGCEGPRNVLTVNVQAVPVAPTISQTSFTVCQGTTATISATVVPGLTSTWMNYGDSPAPTNTSVNNNVSTATIPTDQARTLTYSLIQTSSNGCKSPSSATATVTVKTTPSTPSVQSVSACQGGAAPALSANGQGLLWYTNSLGGTGSSTTPVVSTSQAGQFSYYVSQSIDGCESARVLLPVSVNNTPSAPSLASPIISVCQNTPAQTLTADGQNLRWYDVATGGNPLTSVPQSDPSTPSSKIYYVSQTVGGCEGPRASLTVTVRRAPDAPSPVKSDYEFCEGETQPVISFTLPAITDSKRWIVFRTATKENFFEATTTNQTLVVNVPNVFSPSSASATSSVESFRAYVLDITGCASTTSAPINVKTKALPPAPTTAELSICQSEPAKTLTATGQNLLWYTAGSGGTGSSAAPAISTNQPGQTTYYVSQTREGCEGSRNALTVTVKQLPSAPGVTPRTICAMSPSEPASAAGENLTWYNTDGTKLGSAPVINTDRGASYSLFVTQTVNGCEGPKANLLITVVSTPIPAVAKAIVELCQGSPPQALSATGSNLKWTEPNGNVTNVAPMPSTNSPTARPDGDEYSVTQTVNGCESTKASIRVFVQATPKLTLSGSVTTNIGLDVPLKLTFGGVGPYQYKLSNGIAGTATKDTTISVSPTQTTTYQVLEITNKCGAGPTGIATAITVTVLVPTIRTLALTSTTLCVGTLLTTSFQTTGAFNSGSVFKLQVAKVETDTTKMIYIDVPVSQTANGQLGGLISNTLTGGAYAVRVVATNPKVPINGSASPTTLTIRPMATATLTGNPTVYEGQPARLTVVLTGDAPWSFSYRDSTSSGLGSIMTVQTSTNPHSLEVRPTKTSAYLLTGVSNGCGAGSVINRVSVVTVTPLLGIEDQLLVDAVDVYPIPTTSTLTVRIRGLSLAQPATLELTDINGRTIHQQETRQADTSLSLETNPPGTYLLRIRVGDRTAAKRIVKE</sequence>
<reference evidence="4" key="1">
    <citation type="submission" date="2020-09" db="EMBL/GenBank/DDBJ databases">
        <authorList>
            <person name="Kim M.K."/>
        </authorList>
    </citation>
    <scope>NUCLEOTIDE SEQUENCE</scope>
    <source>
        <strain evidence="4">BT702</strain>
    </source>
</reference>
<evidence type="ECO:0000259" key="3">
    <source>
        <dbReference type="Pfam" id="PF19081"/>
    </source>
</evidence>
<feature type="domain" description="Ig-like" evidence="3">
    <location>
        <begin position="888"/>
        <end position="963"/>
    </location>
</feature>
<gene>
    <name evidence="4" type="ORF">IC229_11555</name>
</gene>
<feature type="domain" description="Ig-like" evidence="3">
    <location>
        <begin position="458"/>
        <end position="532"/>
    </location>
</feature>
<dbReference type="Pfam" id="PF18962">
    <property type="entry name" value="Por_Secre_tail"/>
    <property type="match status" value="1"/>
</dbReference>
<keyword evidence="5" id="KW-1185">Reference proteome</keyword>
<dbReference type="NCBIfam" id="TIGR04183">
    <property type="entry name" value="Por_Secre_tail"/>
    <property type="match status" value="1"/>
</dbReference>
<proteinExistence type="predicted"/>
<evidence type="ECO:0000259" key="2">
    <source>
        <dbReference type="Pfam" id="PF18962"/>
    </source>
</evidence>
<feature type="domain" description="Ig-like" evidence="3">
    <location>
        <begin position="705"/>
        <end position="781"/>
    </location>
</feature>
<feature type="region of interest" description="Disordered" evidence="1">
    <location>
        <begin position="1065"/>
        <end position="1097"/>
    </location>
</feature>
<dbReference type="InterPro" id="IPR026444">
    <property type="entry name" value="Secre_tail"/>
</dbReference>
<name>A0A927AQW5_9BACT</name>
<feature type="domain" description="Ig-like" evidence="3">
    <location>
        <begin position="116"/>
        <end position="194"/>
    </location>
</feature>
<feature type="domain" description="Ig-like" evidence="3">
    <location>
        <begin position="275"/>
        <end position="351"/>
    </location>
</feature>
<dbReference type="Pfam" id="PF19081">
    <property type="entry name" value="Ig_7"/>
    <property type="match status" value="7"/>
</dbReference>
<feature type="domain" description="Ig-like" evidence="3">
    <location>
        <begin position="627"/>
        <end position="702"/>
    </location>
</feature>